<keyword evidence="3" id="KW-1185">Reference proteome</keyword>
<evidence type="ECO:0000313" key="2">
    <source>
        <dbReference type="EMBL" id="GAD52909.1"/>
    </source>
</evidence>
<evidence type="ECO:0000313" key="3">
    <source>
        <dbReference type="Proteomes" id="UP000016986"/>
    </source>
</evidence>
<proteinExistence type="predicted"/>
<comment type="caution">
    <text evidence="2">The sequence shown here is derived from an EMBL/GenBank/DDBJ whole genome shotgun (WGS) entry which is preliminary data.</text>
</comment>
<protein>
    <submittedName>
        <fullName evidence="2">Uncharacterized protein</fullName>
    </submittedName>
</protein>
<name>U3A5J5_9EURY</name>
<gene>
    <name evidence="2" type="ORF">MBEHAL_1669</name>
</gene>
<organism evidence="2 3">
    <name type="scientific">Halarchaeum acidiphilum MH1-52-1</name>
    <dbReference type="NCBI Taxonomy" id="1261545"/>
    <lineage>
        <taxon>Archaea</taxon>
        <taxon>Methanobacteriati</taxon>
        <taxon>Methanobacteriota</taxon>
        <taxon>Stenosarchaea group</taxon>
        <taxon>Halobacteria</taxon>
        <taxon>Halobacteriales</taxon>
        <taxon>Halobacteriaceae</taxon>
    </lineage>
</organism>
<dbReference type="EMBL" id="BATA01000039">
    <property type="protein sequence ID" value="GAD52909.1"/>
    <property type="molecule type" value="Genomic_DNA"/>
</dbReference>
<dbReference type="Proteomes" id="UP000016986">
    <property type="component" value="Unassembled WGS sequence"/>
</dbReference>
<accession>U3A5J5</accession>
<sequence length="41" mass="4638">MPPLPAIPTYCRHQRRRDFPRSAHSRDGPDPCGRIGSHPDS</sequence>
<feature type="compositionally biased region" description="Basic and acidic residues" evidence="1">
    <location>
        <begin position="17"/>
        <end position="29"/>
    </location>
</feature>
<feature type="region of interest" description="Disordered" evidence="1">
    <location>
        <begin position="1"/>
        <end position="41"/>
    </location>
</feature>
<evidence type="ECO:0000256" key="1">
    <source>
        <dbReference type="SAM" id="MobiDB-lite"/>
    </source>
</evidence>
<reference evidence="2 3" key="1">
    <citation type="submission" date="2013-09" db="EMBL/GenBank/DDBJ databases">
        <title>Whole genome sequencing of Halarchaeum acidiphilum strain MH1-52-1.</title>
        <authorList>
            <person name="Shimane Y."/>
            <person name="Minegishi H."/>
            <person name="Nishi S."/>
            <person name="Echigo A."/>
            <person name="Shuto A."/>
            <person name="Konishi M."/>
            <person name="Ito T."/>
            <person name="Ohkuma M."/>
            <person name="Ohta Y."/>
            <person name="Nagano Y."/>
            <person name="Tsubouchi T."/>
            <person name="Mori K."/>
            <person name="Usui K."/>
            <person name="Kamekura M."/>
            <person name="Usami R."/>
            <person name="Takaki Y."/>
            <person name="Hatada Y."/>
        </authorList>
    </citation>
    <scope>NUCLEOTIDE SEQUENCE [LARGE SCALE GENOMIC DNA]</scope>
    <source>
        <strain evidence="2 3">JCM 16109</strain>
    </source>
</reference>
<dbReference type="AlphaFoldDB" id="U3A5J5"/>